<dbReference type="AlphaFoldDB" id="A0A6V7GVZ2"/>
<gene>
    <name evidence="2" type="ORF">MHI_LOCUS122410</name>
</gene>
<name>A0A6V7GVZ2_9HYME</name>
<feature type="non-terminal residue" evidence="2">
    <location>
        <position position="1"/>
    </location>
</feature>
<feature type="region of interest" description="Disordered" evidence="1">
    <location>
        <begin position="124"/>
        <end position="148"/>
    </location>
</feature>
<dbReference type="Proteomes" id="UP000752696">
    <property type="component" value="Unassembled WGS sequence"/>
</dbReference>
<keyword evidence="3" id="KW-1185">Reference proteome</keyword>
<accession>A0A6V7GVZ2</accession>
<comment type="caution">
    <text evidence="2">The sequence shown here is derived from an EMBL/GenBank/DDBJ whole genome shotgun (WGS) entry which is preliminary data.</text>
</comment>
<feature type="compositionally biased region" description="Polar residues" evidence="1">
    <location>
        <begin position="1"/>
        <end position="14"/>
    </location>
</feature>
<dbReference type="EMBL" id="CAJDYZ010002243">
    <property type="protein sequence ID" value="CAD1469347.1"/>
    <property type="molecule type" value="Genomic_DNA"/>
</dbReference>
<evidence type="ECO:0000256" key="1">
    <source>
        <dbReference type="SAM" id="MobiDB-lite"/>
    </source>
</evidence>
<reference evidence="2" key="1">
    <citation type="submission" date="2020-07" db="EMBL/GenBank/DDBJ databases">
        <authorList>
            <person name="Nazaruddin N."/>
        </authorList>
    </citation>
    <scope>NUCLEOTIDE SEQUENCE</scope>
</reference>
<evidence type="ECO:0000313" key="2">
    <source>
        <dbReference type="EMBL" id="CAD1469347.1"/>
    </source>
</evidence>
<protein>
    <submittedName>
        <fullName evidence="2">Uncharacterized protein</fullName>
    </submittedName>
</protein>
<feature type="region of interest" description="Disordered" evidence="1">
    <location>
        <begin position="1"/>
        <end position="29"/>
    </location>
</feature>
<proteinExistence type="predicted"/>
<evidence type="ECO:0000313" key="3">
    <source>
        <dbReference type="Proteomes" id="UP000752696"/>
    </source>
</evidence>
<sequence length="240" mass="27350">VTQSSMKNCQTTDETAMKRSEPQDVNNADQRQITYLKVADYPAMSSNADLSKIPKRKLSVFYRSFDVIAQIDQEEKETQNAADFRRTFSSPSVKIEMAGEEDADDQIDRQANLKEWRRRGFADDEEKLSSGSLPHDRLRIGGKSSQVSKADPLSPVTFKLPQVLRQGTITEAKSIGKRCKSNDNENRERRVSAEYPIDYDIEGDSERVQSSSKTFVSKEAEENFSLTLRLFFRAEFIVSR</sequence>
<dbReference type="OrthoDB" id="10062605at2759"/>
<organism evidence="2 3">
    <name type="scientific">Heterotrigona itama</name>
    <dbReference type="NCBI Taxonomy" id="395501"/>
    <lineage>
        <taxon>Eukaryota</taxon>
        <taxon>Metazoa</taxon>
        <taxon>Ecdysozoa</taxon>
        <taxon>Arthropoda</taxon>
        <taxon>Hexapoda</taxon>
        <taxon>Insecta</taxon>
        <taxon>Pterygota</taxon>
        <taxon>Neoptera</taxon>
        <taxon>Endopterygota</taxon>
        <taxon>Hymenoptera</taxon>
        <taxon>Apocrita</taxon>
        <taxon>Aculeata</taxon>
        <taxon>Apoidea</taxon>
        <taxon>Anthophila</taxon>
        <taxon>Apidae</taxon>
        <taxon>Heterotrigona</taxon>
    </lineage>
</organism>